<dbReference type="Pfam" id="PF03004">
    <property type="entry name" value="Transposase_24"/>
    <property type="match status" value="1"/>
</dbReference>
<feature type="compositionally biased region" description="Pro residues" evidence="1">
    <location>
        <begin position="1230"/>
        <end position="1250"/>
    </location>
</feature>
<feature type="region of interest" description="Disordered" evidence="1">
    <location>
        <begin position="1386"/>
        <end position="1408"/>
    </location>
</feature>
<evidence type="ECO:0000313" key="2">
    <source>
        <dbReference type="EMBL" id="KAG5378306.1"/>
    </source>
</evidence>
<keyword evidence="3" id="KW-1185">Reference proteome</keyword>
<feature type="compositionally biased region" description="Low complexity" evidence="1">
    <location>
        <begin position="1206"/>
        <end position="1229"/>
    </location>
</feature>
<comment type="caution">
    <text evidence="2">The sequence shown here is derived from an EMBL/GenBank/DDBJ whole genome shotgun (WGS) entry which is preliminary data.</text>
</comment>
<evidence type="ECO:0000313" key="3">
    <source>
        <dbReference type="Proteomes" id="UP000823674"/>
    </source>
</evidence>
<organism evidence="2 3">
    <name type="scientific">Brassica rapa subsp. trilocularis</name>
    <dbReference type="NCBI Taxonomy" id="1813537"/>
    <lineage>
        <taxon>Eukaryota</taxon>
        <taxon>Viridiplantae</taxon>
        <taxon>Streptophyta</taxon>
        <taxon>Embryophyta</taxon>
        <taxon>Tracheophyta</taxon>
        <taxon>Spermatophyta</taxon>
        <taxon>Magnoliopsida</taxon>
        <taxon>eudicotyledons</taxon>
        <taxon>Gunneridae</taxon>
        <taxon>Pentapetalae</taxon>
        <taxon>rosids</taxon>
        <taxon>malvids</taxon>
        <taxon>Brassicales</taxon>
        <taxon>Brassicaceae</taxon>
        <taxon>Brassiceae</taxon>
        <taxon>Brassica</taxon>
    </lineage>
</organism>
<feature type="region of interest" description="Disordered" evidence="1">
    <location>
        <begin position="168"/>
        <end position="220"/>
    </location>
</feature>
<dbReference type="PANTHER" id="PTHR33411">
    <property type="entry name" value="OS08G0392500 PROTEIN"/>
    <property type="match status" value="1"/>
</dbReference>
<evidence type="ECO:0000256" key="1">
    <source>
        <dbReference type="SAM" id="MobiDB-lite"/>
    </source>
</evidence>
<feature type="region of interest" description="Disordered" evidence="1">
    <location>
        <begin position="232"/>
        <end position="268"/>
    </location>
</feature>
<reference evidence="2 3" key="1">
    <citation type="submission" date="2021-03" db="EMBL/GenBank/DDBJ databases">
        <authorList>
            <person name="King G.J."/>
            <person name="Bancroft I."/>
            <person name="Baten A."/>
            <person name="Bloomfield J."/>
            <person name="Borpatragohain P."/>
            <person name="He Z."/>
            <person name="Irish N."/>
            <person name="Irwin J."/>
            <person name="Liu K."/>
            <person name="Mauleon R.P."/>
            <person name="Moore J."/>
            <person name="Morris R."/>
            <person name="Ostergaard L."/>
            <person name="Wang B."/>
            <person name="Wells R."/>
        </authorList>
    </citation>
    <scope>NUCLEOTIDE SEQUENCE [LARGE SCALE GENOMIC DNA]</scope>
    <source>
        <strain evidence="2">R-o-18</strain>
        <tissue evidence="2">Leaf</tissue>
    </source>
</reference>
<proteinExistence type="predicted"/>
<sequence length="1587" mass="179207">MVHAWPARKDKCQVSADKYGSFEDNWQKSKSANRPWSYCDSIRFSRLRVARTRNLADSSRAQAYTFANFGSHSLALEGGVLTDLTRKSHTQSDMSTNDADNVQTPLNGGSGTDLHTPVADVPAANAQANAATLEEFKKMFATYEKRSEEQDKLVNTLTKQVETLTARTQAIRPRGTTKIRGKRLDFATPLDRAGVARERPSGQNPSEKSPIEKGNAESLPLPAKDSEAEHIDLDPSDVSADSDEDVDRHPRRTRSRSAREVEGSPFEKPMTDEEEVAYWNEQEELAERQTELTRNLQGAHNYAISSDQGRTTGNTWTRNQGYDENTFCEFHQSRGHSTTNCKVLGARLAAKLLAGELSEDEVKSSVNANVSDVEARHKSEAHATTQPEHPENSNYIRDDNSGKGFKATNGQSPKYKYVEVPGQRSTKRIRRTIHFLATAVKIDRDLLGIRRNRDGIPEPLNPLVDRRDKRLSVGTVTHPTLHQAHFLFKHIVVGLRPPKTSDRTTALAKVAHRGKGILKIPVLNLELRCASLHHLDDLSFAFPLRSANSPRMITSKLPWLLYDPPRWPSPASSGPAKSIGVVQTNEEKELLPRVEVRNELLNHRHKFPRDKPMLIRILDKLKPQKRFDQDPNKVLNGKGCQLTYRNFKTVQHSDENFGYGEPEATTHYEHLITSKVTLRGVVSTFPAAGNPELHNIRDAVERPHRREKLVSGPTCDPPCMILTGWGANCWGQKRLRRNYHPKILRDRISERVSKRRDIIFVKITYTRLFLRRSILWDSNQTIVPLGRSDRAQPSSVATDRARAKARSLVATELDRSLRRYVATDLVPLGRYVATEPKARSLRSDRAIVPLGQAEARSLRSDRALVSLGRYIATGLEPKFGRCVAIEPFRTSIRHQSLHSRQTFECYLPKTVASSKSRKTRGKRVESEDGPKGPKTRLEAHPTIFPNQKPVNHSMVHAWPARKDKCQVSADKYGTATQLGLAVLGLLELGISPTALEPRLIPCCNAHTQIRNKIYFALFSISYFYPSFANGFNLFSNLIRPTVVAPESVRSRKWVQVLRGNEDELEEMKQREFGGWMFTYVSDGLARGETFDDWIREMVVGPNFVVKSYPRFCTRGYAFTTQKRRRSSTTYDAVDLTDFGEEAAVHVEDEPVIGEFHQDPDSDSSEMKYGENNRCFKTPNPGSSEFPRSNDDQIRPRQRRSRGGMGSQSRGSSSHVQDSVSPHSSYHTSPSPLPAPAAPAPAAIPAPAPTGPPGVMSVAELVRQPGRDHLPYLTEYPHGHGQTWFNRSGNGISAWINRMMYSALDKGHPTFTHFPVEKQHLWFRQFAQEFNWNSDDTLSIYNHFVHKVMDNYGKQMYEWKKKWEVNKVPKSMNDTVWKELCEHWDKEETKETSSTNSNNRRSDRKGKGIYKHNLGAQSIATLADRMAEENEGEPVDDLALMKRAYTNKKTGQIDDGLVRDVVDLVQTQVYDEVSQLQTDDDDSTASTNLSRVRINEIVESSVPKKKGRMVGLGRRSRSAAPSSAPPPYVDPEVLTAQLKDKDDRISALETQMAAQQAGYETQKRLNEQMMEMMKRMYPNEVFPNIQDP</sequence>
<protein>
    <submittedName>
        <fullName evidence="2">Uncharacterized protein</fullName>
    </submittedName>
</protein>
<feature type="region of interest" description="Disordered" evidence="1">
    <location>
        <begin position="914"/>
        <end position="939"/>
    </location>
</feature>
<feature type="compositionally biased region" description="Basic and acidic residues" evidence="1">
    <location>
        <begin position="388"/>
        <end position="401"/>
    </location>
</feature>
<feature type="compositionally biased region" description="Basic and acidic residues" evidence="1">
    <location>
        <begin position="922"/>
        <end position="939"/>
    </location>
</feature>
<accession>A0ABQ7KZ40</accession>
<feature type="compositionally biased region" description="Basic and acidic residues" evidence="1">
    <location>
        <begin position="1155"/>
        <end position="1170"/>
    </location>
</feature>
<feature type="region of interest" description="Disordered" evidence="1">
    <location>
        <begin position="1504"/>
        <end position="1529"/>
    </location>
</feature>
<dbReference type="InterPro" id="IPR004252">
    <property type="entry name" value="Probable_transposase_24"/>
</dbReference>
<dbReference type="PANTHER" id="PTHR33411:SF34">
    <property type="entry name" value="PROTEIN, PUTATIVE-RELATED"/>
    <property type="match status" value="1"/>
</dbReference>
<dbReference type="EMBL" id="JADBGQ010000009">
    <property type="protein sequence ID" value="KAG5378306.1"/>
    <property type="molecule type" value="Genomic_DNA"/>
</dbReference>
<feature type="region of interest" description="Disordered" evidence="1">
    <location>
        <begin position="375"/>
        <end position="412"/>
    </location>
</feature>
<dbReference type="Proteomes" id="UP000823674">
    <property type="component" value="Chromosome A07"/>
</dbReference>
<name>A0ABQ7KZ40_BRACM</name>
<gene>
    <name evidence="2" type="primary">A07g502960.1_BraROA</name>
    <name evidence="2" type="ORF">IGI04_026148</name>
</gene>
<feature type="region of interest" description="Disordered" evidence="1">
    <location>
        <begin position="1144"/>
        <end position="1250"/>
    </location>
</feature>